<feature type="region of interest" description="Disordered" evidence="1">
    <location>
        <begin position="16"/>
        <end position="72"/>
    </location>
</feature>
<feature type="compositionally biased region" description="Basic residues" evidence="1">
    <location>
        <begin position="47"/>
        <end position="72"/>
    </location>
</feature>
<evidence type="ECO:0000313" key="3">
    <source>
        <dbReference type="Proteomes" id="UP001066276"/>
    </source>
</evidence>
<name>A0AAV7M3C5_PLEWA</name>
<accession>A0AAV7M3C5</accession>
<sequence>MLCRTGAKPLDRTLVGRRDLERVPPGDGLETGLRPARRAWVSLDNRHCKRGPKNPSSKKRKKAKLATRKKKG</sequence>
<organism evidence="2 3">
    <name type="scientific">Pleurodeles waltl</name>
    <name type="common">Iberian ribbed newt</name>
    <dbReference type="NCBI Taxonomy" id="8319"/>
    <lineage>
        <taxon>Eukaryota</taxon>
        <taxon>Metazoa</taxon>
        <taxon>Chordata</taxon>
        <taxon>Craniata</taxon>
        <taxon>Vertebrata</taxon>
        <taxon>Euteleostomi</taxon>
        <taxon>Amphibia</taxon>
        <taxon>Batrachia</taxon>
        <taxon>Caudata</taxon>
        <taxon>Salamandroidea</taxon>
        <taxon>Salamandridae</taxon>
        <taxon>Pleurodelinae</taxon>
        <taxon>Pleurodeles</taxon>
    </lineage>
</organism>
<dbReference type="EMBL" id="JANPWB010000014">
    <property type="protein sequence ID" value="KAJ1097315.1"/>
    <property type="molecule type" value="Genomic_DNA"/>
</dbReference>
<evidence type="ECO:0000256" key="1">
    <source>
        <dbReference type="SAM" id="MobiDB-lite"/>
    </source>
</evidence>
<dbReference type="Proteomes" id="UP001066276">
    <property type="component" value="Chromosome 10"/>
</dbReference>
<gene>
    <name evidence="2" type="ORF">NDU88_002440</name>
</gene>
<dbReference type="AlphaFoldDB" id="A0AAV7M3C5"/>
<evidence type="ECO:0000313" key="2">
    <source>
        <dbReference type="EMBL" id="KAJ1097315.1"/>
    </source>
</evidence>
<keyword evidence="3" id="KW-1185">Reference proteome</keyword>
<proteinExistence type="predicted"/>
<comment type="caution">
    <text evidence="2">The sequence shown here is derived from an EMBL/GenBank/DDBJ whole genome shotgun (WGS) entry which is preliminary data.</text>
</comment>
<protein>
    <submittedName>
        <fullName evidence="2">Uncharacterized protein</fullName>
    </submittedName>
</protein>
<reference evidence="2" key="1">
    <citation type="journal article" date="2022" name="bioRxiv">
        <title>Sequencing and chromosome-scale assembly of the giantPleurodeles waltlgenome.</title>
        <authorList>
            <person name="Brown T."/>
            <person name="Elewa A."/>
            <person name="Iarovenko S."/>
            <person name="Subramanian E."/>
            <person name="Araus A.J."/>
            <person name="Petzold A."/>
            <person name="Susuki M."/>
            <person name="Suzuki K.-i.T."/>
            <person name="Hayashi T."/>
            <person name="Toyoda A."/>
            <person name="Oliveira C."/>
            <person name="Osipova E."/>
            <person name="Leigh N.D."/>
            <person name="Simon A."/>
            <person name="Yun M.H."/>
        </authorList>
    </citation>
    <scope>NUCLEOTIDE SEQUENCE</scope>
    <source>
        <strain evidence="2">20211129_DDA</strain>
        <tissue evidence="2">Liver</tissue>
    </source>
</reference>